<dbReference type="EMBL" id="CAJVPK010000184">
    <property type="protein sequence ID" value="CAG8469085.1"/>
    <property type="molecule type" value="Genomic_DNA"/>
</dbReference>
<feature type="transmembrane region" description="Helical" evidence="1">
    <location>
        <begin position="6"/>
        <end position="24"/>
    </location>
</feature>
<dbReference type="OrthoDB" id="2363373at2759"/>
<evidence type="ECO:0000313" key="2">
    <source>
        <dbReference type="EMBL" id="CAG8469085.1"/>
    </source>
</evidence>
<proteinExistence type="predicted"/>
<name>A0A9N8W1T7_9GLOM</name>
<accession>A0A9N8W1T7</accession>
<evidence type="ECO:0000313" key="3">
    <source>
        <dbReference type="Proteomes" id="UP000789706"/>
    </source>
</evidence>
<dbReference type="AlphaFoldDB" id="A0A9N8W1T7"/>
<gene>
    <name evidence="2" type="ORF">DEBURN_LOCUS3069</name>
</gene>
<protein>
    <submittedName>
        <fullName evidence="2">370_t:CDS:1</fullName>
    </submittedName>
</protein>
<keyword evidence="1" id="KW-0812">Transmembrane</keyword>
<reference evidence="2" key="1">
    <citation type="submission" date="2021-06" db="EMBL/GenBank/DDBJ databases">
        <authorList>
            <person name="Kallberg Y."/>
            <person name="Tangrot J."/>
            <person name="Rosling A."/>
        </authorList>
    </citation>
    <scope>NUCLEOTIDE SEQUENCE</scope>
    <source>
        <strain evidence="2">AZ414A</strain>
    </source>
</reference>
<keyword evidence="3" id="KW-1185">Reference proteome</keyword>
<comment type="caution">
    <text evidence="2">The sequence shown here is derived from an EMBL/GenBank/DDBJ whole genome shotgun (WGS) entry which is preliminary data.</text>
</comment>
<evidence type="ECO:0000256" key="1">
    <source>
        <dbReference type="SAM" id="Phobius"/>
    </source>
</evidence>
<keyword evidence="1" id="KW-1133">Transmembrane helix</keyword>
<sequence length="166" mass="18780">MSSWNVKFTFMILLLTIFMFVYYLPVTNGIVIPKDFTKHQAKLKILQRASEDDPYDIKKVCGGFRFKSPPANGTNDEPLFFKNGTYITCSWEKEPSSQVNKVLDVELFTNEGLKAILLSKEIPMPSTQSEDVQVFLNVPPGMMLPQKFLLRSFAGTVNGPHCTAYT</sequence>
<organism evidence="2 3">
    <name type="scientific">Diversispora eburnea</name>
    <dbReference type="NCBI Taxonomy" id="1213867"/>
    <lineage>
        <taxon>Eukaryota</taxon>
        <taxon>Fungi</taxon>
        <taxon>Fungi incertae sedis</taxon>
        <taxon>Mucoromycota</taxon>
        <taxon>Glomeromycotina</taxon>
        <taxon>Glomeromycetes</taxon>
        <taxon>Diversisporales</taxon>
        <taxon>Diversisporaceae</taxon>
        <taxon>Diversispora</taxon>
    </lineage>
</organism>
<keyword evidence="1" id="KW-0472">Membrane</keyword>
<dbReference type="Proteomes" id="UP000789706">
    <property type="component" value="Unassembled WGS sequence"/>
</dbReference>